<dbReference type="Proteomes" id="UP000596827">
    <property type="component" value="Unassembled WGS sequence"/>
</dbReference>
<protein>
    <submittedName>
        <fullName evidence="1">Uncharacterized protein</fullName>
    </submittedName>
</protein>
<name>A0A923M7F4_9BURK</name>
<accession>A0A923M7F4</accession>
<evidence type="ECO:0000313" key="1">
    <source>
        <dbReference type="EMBL" id="MBC5764184.1"/>
    </source>
</evidence>
<proteinExistence type="predicted"/>
<dbReference type="AlphaFoldDB" id="A0A923M7F4"/>
<sequence length="126" mass="14146">MKADFPPEVRRFILTSVPSVPFMEALLLLRSRSQPSWNAPDLAHRLYLPERQGAELLDALRDAGIAVEREGSSFAYGPTPELDALLGHVEEAYSTNLVAVTDLIHSRVDKRAQQFADAFRLRKDNN</sequence>
<reference evidence="1" key="1">
    <citation type="submission" date="2020-08" db="EMBL/GenBank/DDBJ databases">
        <title>Ramlibacter sp. GTP1 16S ribosomal RNA gene genome sequencing and assembly.</title>
        <authorList>
            <person name="Kang M."/>
        </authorList>
    </citation>
    <scope>NUCLEOTIDE SEQUENCE</scope>
    <source>
        <strain evidence="1">GTP1</strain>
    </source>
</reference>
<keyword evidence="2" id="KW-1185">Reference proteome</keyword>
<organism evidence="1 2">
    <name type="scientific">Ramlibacter albus</name>
    <dbReference type="NCBI Taxonomy" id="2079448"/>
    <lineage>
        <taxon>Bacteria</taxon>
        <taxon>Pseudomonadati</taxon>
        <taxon>Pseudomonadota</taxon>
        <taxon>Betaproteobacteria</taxon>
        <taxon>Burkholderiales</taxon>
        <taxon>Comamonadaceae</taxon>
        <taxon>Ramlibacter</taxon>
    </lineage>
</organism>
<dbReference type="EMBL" id="JACORU010000002">
    <property type="protein sequence ID" value="MBC5764184.1"/>
    <property type="molecule type" value="Genomic_DNA"/>
</dbReference>
<gene>
    <name evidence="1" type="ORF">H8R02_06975</name>
</gene>
<comment type="caution">
    <text evidence="1">The sequence shown here is derived from an EMBL/GenBank/DDBJ whole genome shotgun (WGS) entry which is preliminary data.</text>
</comment>
<dbReference type="RefSeq" id="WP_187080665.1">
    <property type="nucleotide sequence ID" value="NZ_JACORU010000002.1"/>
</dbReference>
<evidence type="ECO:0000313" key="2">
    <source>
        <dbReference type="Proteomes" id="UP000596827"/>
    </source>
</evidence>